<reference evidence="1 2" key="2">
    <citation type="journal article" date="2012" name="Stand. Genomic Sci.">
        <title>Complete genome sequence of the moderately thermophilic mineral-sulfide-oxidizing firmicute Sulfobacillus acidophilus type strain (NAL(T)).</title>
        <authorList>
            <person name="Anderson I."/>
            <person name="Chertkov O."/>
            <person name="Chen A."/>
            <person name="Saunders E."/>
            <person name="Lapidus A."/>
            <person name="Nolan M."/>
            <person name="Lucas S."/>
            <person name="Hammon N."/>
            <person name="Deshpande S."/>
            <person name="Cheng J.F."/>
            <person name="Han C."/>
            <person name="Tapia R."/>
            <person name="Goodwin L.A."/>
            <person name="Pitluck S."/>
            <person name="Liolios K."/>
            <person name="Pagani I."/>
            <person name="Ivanova N."/>
            <person name="Mikhailova N."/>
            <person name="Pati A."/>
            <person name="Palaniappan K."/>
            <person name="Land M."/>
            <person name="Pan C."/>
            <person name="Rohde M."/>
            <person name="Pukall R."/>
            <person name="Goker M."/>
            <person name="Detter J.C."/>
            <person name="Woyke T."/>
            <person name="Bristow J."/>
            <person name="Eisen J.A."/>
            <person name="Markowitz V."/>
            <person name="Hugenholtz P."/>
            <person name="Kyrpides N.C."/>
            <person name="Klenk H.P."/>
            <person name="Mavromatis K."/>
        </authorList>
    </citation>
    <scope>NUCLEOTIDE SEQUENCE [LARGE SCALE GENOMIC DNA]</scope>
    <source>
        <strain evidence="2">ATCC 700253 / DSM 10332 / NAL</strain>
    </source>
</reference>
<dbReference type="PATRIC" id="fig|679936.5.peg.2730"/>
<dbReference type="KEGG" id="sap:Sulac_2636"/>
<accession>G8TX96</accession>
<dbReference type="Pfam" id="PF06935">
    <property type="entry name" value="DUF1284"/>
    <property type="match status" value="1"/>
</dbReference>
<sequence length="148" mass="16605">MVRLRGHHLLCLLGYQGMGYSLEYVANMTAIHTRLRRTPDTPVEIVEGPDRLCQAFPTDDPAQPVHCEEERVMWRDAQILARLGLRPGAVISWQEILDRIIEDIAVEDIPRFCHTCPWLSYGVCEAGLARLKRGEGLLPVDSSTTAAP</sequence>
<dbReference type="HOGENOM" id="CLU_129126_1_0_9"/>
<dbReference type="STRING" id="679936.Sulac_2636"/>
<dbReference type="EMBL" id="CP003179">
    <property type="protein sequence ID" value="AEW06098.1"/>
    <property type="molecule type" value="Genomic_DNA"/>
</dbReference>
<gene>
    <name evidence="1" type="ordered locus">Sulac_2636</name>
</gene>
<evidence type="ECO:0000313" key="2">
    <source>
        <dbReference type="Proteomes" id="UP000005439"/>
    </source>
</evidence>
<organism evidence="1 2">
    <name type="scientific">Sulfobacillus acidophilus (strain ATCC 700253 / DSM 10332 / NAL)</name>
    <dbReference type="NCBI Taxonomy" id="679936"/>
    <lineage>
        <taxon>Bacteria</taxon>
        <taxon>Bacillati</taxon>
        <taxon>Bacillota</taxon>
        <taxon>Clostridia</taxon>
        <taxon>Eubacteriales</taxon>
        <taxon>Clostridiales Family XVII. Incertae Sedis</taxon>
        <taxon>Sulfobacillus</taxon>
    </lineage>
</organism>
<evidence type="ECO:0000313" key="1">
    <source>
        <dbReference type="EMBL" id="AEW06098.1"/>
    </source>
</evidence>
<dbReference type="Proteomes" id="UP000005439">
    <property type="component" value="Chromosome"/>
</dbReference>
<dbReference type="AlphaFoldDB" id="G8TX96"/>
<dbReference type="InterPro" id="IPR009702">
    <property type="entry name" value="DUF1284"/>
</dbReference>
<protein>
    <recommendedName>
        <fullName evidence="3">DUF1284 domain-containing protein</fullName>
    </recommendedName>
</protein>
<keyword evidence="2" id="KW-1185">Reference proteome</keyword>
<reference evidence="2" key="1">
    <citation type="submission" date="2011-12" db="EMBL/GenBank/DDBJ databases">
        <title>The complete genome of chromosome of Sulfobacillus acidophilus DSM 10332.</title>
        <authorList>
            <person name="Lucas S."/>
            <person name="Han J."/>
            <person name="Lapidus A."/>
            <person name="Bruce D."/>
            <person name="Goodwin L."/>
            <person name="Pitluck S."/>
            <person name="Peters L."/>
            <person name="Kyrpides N."/>
            <person name="Mavromatis K."/>
            <person name="Ivanova N."/>
            <person name="Mikhailova N."/>
            <person name="Chertkov O."/>
            <person name="Saunders E."/>
            <person name="Detter J.C."/>
            <person name="Tapia R."/>
            <person name="Han C."/>
            <person name="Land M."/>
            <person name="Hauser L."/>
            <person name="Markowitz V."/>
            <person name="Cheng J.-F."/>
            <person name="Hugenholtz P."/>
            <person name="Woyke T."/>
            <person name="Wu D."/>
            <person name="Pukall R."/>
            <person name="Gehrich-Schroeter G."/>
            <person name="Schneider S."/>
            <person name="Klenk H.-P."/>
            <person name="Eisen J.A."/>
        </authorList>
    </citation>
    <scope>NUCLEOTIDE SEQUENCE [LARGE SCALE GENOMIC DNA]</scope>
    <source>
        <strain evidence="2">ATCC 700253 / DSM 10332 / NAL</strain>
    </source>
</reference>
<evidence type="ECO:0008006" key="3">
    <source>
        <dbReference type="Google" id="ProtNLM"/>
    </source>
</evidence>
<name>G8TX96_SULAD</name>
<proteinExistence type="predicted"/>